<dbReference type="InterPro" id="IPR050121">
    <property type="entry name" value="Cytochrome_P450_monoxygenase"/>
</dbReference>
<dbReference type="GO" id="GO:0016705">
    <property type="term" value="F:oxidoreductase activity, acting on paired donors, with incorporation or reduction of molecular oxygen"/>
    <property type="evidence" value="ECO:0007669"/>
    <property type="project" value="InterPro"/>
</dbReference>
<dbReference type="PRINTS" id="PR00385">
    <property type="entry name" value="P450"/>
</dbReference>
<dbReference type="InterPro" id="IPR036396">
    <property type="entry name" value="Cyt_P450_sf"/>
</dbReference>
<gene>
    <name evidence="5" type="ORF">FQ775_12100</name>
</gene>
<keyword evidence="3 4" id="KW-0349">Heme</keyword>
<evidence type="ECO:0000256" key="2">
    <source>
        <dbReference type="ARBA" id="ARBA00010617"/>
    </source>
</evidence>
<dbReference type="InterPro" id="IPR002401">
    <property type="entry name" value="Cyt_P450_E_grp-I"/>
</dbReference>
<dbReference type="RefSeq" id="WP_146299704.1">
    <property type="nucleotide sequence ID" value="NZ_CP042301.2"/>
</dbReference>
<dbReference type="PANTHER" id="PTHR24305">
    <property type="entry name" value="CYTOCHROME P450"/>
    <property type="match status" value="1"/>
</dbReference>
<dbReference type="PRINTS" id="PR00463">
    <property type="entry name" value="EP450I"/>
</dbReference>
<proteinExistence type="inferred from homology"/>
<evidence type="ECO:0000256" key="1">
    <source>
        <dbReference type="ARBA" id="ARBA00001971"/>
    </source>
</evidence>
<dbReference type="SUPFAM" id="SSF48264">
    <property type="entry name" value="Cytochrome P450"/>
    <property type="match status" value="1"/>
</dbReference>
<comment type="similarity">
    <text evidence="2 4">Belongs to the cytochrome P450 family.</text>
</comment>
<evidence type="ECO:0000313" key="6">
    <source>
        <dbReference type="Proteomes" id="UP000321389"/>
    </source>
</evidence>
<dbReference type="KEGG" id="niy:FQ775_12100"/>
<dbReference type="GO" id="GO:0005506">
    <property type="term" value="F:iron ion binding"/>
    <property type="evidence" value="ECO:0007669"/>
    <property type="project" value="InterPro"/>
</dbReference>
<reference evidence="5" key="1">
    <citation type="submission" date="2020-04" db="EMBL/GenBank/DDBJ databases">
        <title>Nitratireductor sp. nov. isolated from mangrove soil.</title>
        <authorList>
            <person name="Ye Y."/>
        </authorList>
    </citation>
    <scope>NUCLEOTIDE SEQUENCE</scope>
    <source>
        <strain evidence="5">SY7</strain>
    </source>
</reference>
<keyword evidence="4" id="KW-0560">Oxidoreductase</keyword>
<feature type="binding site" description="axial binding residue" evidence="3">
    <location>
        <position position="394"/>
    </location>
    <ligand>
        <name>heme</name>
        <dbReference type="ChEBI" id="CHEBI:30413"/>
    </ligand>
    <ligandPart>
        <name>Fe</name>
        <dbReference type="ChEBI" id="CHEBI:18248"/>
    </ligandPart>
</feature>
<dbReference type="PANTHER" id="PTHR24305:SF166">
    <property type="entry name" value="CYTOCHROME P450 12A4, MITOCHONDRIAL-RELATED"/>
    <property type="match status" value="1"/>
</dbReference>
<keyword evidence="4" id="KW-0503">Monooxygenase</keyword>
<keyword evidence="3 4" id="KW-0479">Metal-binding</keyword>
<dbReference type="Proteomes" id="UP000321389">
    <property type="component" value="Chromosome"/>
</dbReference>
<evidence type="ECO:0000256" key="3">
    <source>
        <dbReference type="PIRSR" id="PIRSR602401-1"/>
    </source>
</evidence>
<accession>A0A5B8KZL9</accession>
<evidence type="ECO:0000256" key="4">
    <source>
        <dbReference type="RuleBase" id="RU000461"/>
    </source>
</evidence>
<dbReference type="InterPro" id="IPR017972">
    <property type="entry name" value="Cyt_P450_CS"/>
</dbReference>
<dbReference type="PROSITE" id="PS00086">
    <property type="entry name" value="CYTOCHROME_P450"/>
    <property type="match status" value="1"/>
</dbReference>
<comment type="cofactor">
    <cofactor evidence="1 3">
        <name>heme</name>
        <dbReference type="ChEBI" id="CHEBI:30413"/>
    </cofactor>
</comment>
<dbReference type="GO" id="GO:0020037">
    <property type="term" value="F:heme binding"/>
    <property type="evidence" value="ECO:0007669"/>
    <property type="project" value="InterPro"/>
</dbReference>
<protein>
    <submittedName>
        <fullName evidence="5">Cytochrome P450</fullName>
    </submittedName>
</protein>
<dbReference type="Pfam" id="PF00067">
    <property type="entry name" value="p450"/>
    <property type="match status" value="1"/>
</dbReference>
<dbReference type="InterPro" id="IPR001128">
    <property type="entry name" value="Cyt_P450"/>
</dbReference>
<dbReference type="Gene3D" id="1.10.630.10">
    <property type="entry name" value="Cytochrome P450"/>
    <property type="match status" value="1"/>
</dbReference>
<dbReference type="OrthoDB" id="9764248at2"/>
<keyword evidence="3 4" id="KW-0408">Iron</keyword>
<keyword evidence="6" id="KW-1185">Reference proteome</keyword>
<dbReference type="GO" id="GO:0004497">
    <property type="term" value="F:monooxygenase activity"/>
    <property type="evidence" value="ECO:0007669"/>
    <property type="project" value="UniProtKB-KW"/>
</dbReference>
<dbReference type="EMBL" id="CP042301">
    <property type="protein sequence ID" value="QDZ01059.1"/>
    <property type="molecule type" value="Genomic_DNA"/>
</dbReference>
<sequence>MGRRIAGATALLWCGRFVRDPLSTASDVVSRHGSLVRIEPPVSTIRRLAPKIPKTILIAVGARHNQAILGQPELWRTVNITAAGKKGHVSRRLGRGLVQMNGPDQRYYRRVLMPPLRKSRLEARGEQIMDIADREISGWPSGAEFDLWSQSQELMQHLAIDLLFGADRDVACPVANRITRGLSISMSLGAALRIDLPGTPYRQFLREAEGIAEAISRWASSKRGNHDPNDLLALLVNSPTSSGKPPDDGVFINQVPTLFGAAYETCQNALVWTLVLLALHPDKQKTLIDEIRSNIGGAPISYASISRLPYLNAVVSESFRILPPVPLQYRVALDEAEVGGITVPAGTRAVLSPFVTNRDPAVYEEPRRFRPERWLNWHAKAYEMATFSGGPRVCPGGWFASSVIKTAIARLLKDQAVVVPGGSHIDYRVRVTMSPAGRVPVMLSREPASKQPRIRGRLAKALELSKT</sequence>
<name>A0A5B8KZL9_9HYPH</name>
<dbReference type="AlphaFoldDB" id="A0A5B8KZL9"/>
<evidence type="ECO:0000313" key="5">
    <source>
        <dbReference type="EMBL" id="QDZ01059.1"/>
    </source>
</evidence>
<organism evidence="5 6">
    <name type="scientific">Nitratireductor mangrovi</name>
    <dbReference type="NCBI Taxonomy" id="2599600"/>
    <lineage>
        <taxon>Bacteria</taxon>
        <taxon>Pseudomonadati</taxon>
        <taxon>Pseudomonadota</taxon>
        <taxon>Alphaproteobacteria</taxon>
        <taxon>Hyphomicrobiales</taxon>
        <taxon>Phyllobacteriaceae</taxon>
        <taxon>Nitratireductor</taxon>
    </lineage>
</organism>